<protein>
    <submittedName>
        <fullName evidence="5">CRISPR-associated endoribonuclease Cas6</fullName>
    </submittedName>
</protein>
<dbReference type="PANTHER" id="PTHR36984:SF1">
    <property type="entry name" value="CRISPR-ASSOCIATED ENDORIBONUCLEASE CAS6 1"/>
    <property type="match status" value="1"/>
</dbReference>
<dbReference type="NCBIfam" id="TIGR01877">
    <property type="entry name" value="cas_cas6"/>
    <property type="match status" value="1"/>
</dbReference>
<organism evidence="5 6">
    <name type="scientific">Clostridium aminobutyricum</name>
    <dbReference type="NCBI Taxonomy" id="33953"/>
    <lineage>
        <taxon>Bacteria</taxon>
        <taxon>Bacillati</taxon>
        <taxon>Bacillota</taxon>
        <taxon>Clostridia</taxon>
        <taxon>Eubacteriales</taxon>
        <taxon>Clostridiaceae</taxon>
        <taxon>Clostridium</taxon>
    </lineage>
</organism>
<evidence type="ECO:0000256" key="2">
    <source>
        <dbReference type="ARBA" id="ARBA00022884"/>
    </source>
</evidence>
<sequence length="230" mass="26995">MTYELNVKVYLLKDITINEMMGKIAALIDGTLGQDEEYLRFHKENKHKGYVFDGLYPVEREVIYHQGKIYTLRIRTVDSTLADYFEKYLFTAYTDEIKVLTVTKRLIPQKHIEKIYTLTPCVIKNDFGYWRGHMTIEDYERRIRENLIKNFNQFYGEKINENFELFTRVEFDNRKPISIPFKNNITLLGDKLTLYVSENEMAQSLTCFALGTGVGEGGSRGFGFCGYKYL</sequence>
<dbReference type="GO" id="GO:0016788">
    <property type="term" value="F:hydrolase activity, acting on ester bonds"/>
    <property type="evidence" value="ECO:0007669"/>
    <property type="project" value="InterPro"/>
</dbReference>
<gene>
    <name evidence="5" type="primary">cas6</name>
    <name evidence="5" type="ORF">JYB65_00690</name>
</gene>
<keyword evidence="3" id="KW-0051">Antiviral defense</keyword>
<keyword evidence="6" id="KW-1185">Reference proteome</keyword>
<keyword evidence="2" id="KW-0694">RNA-binding</keyword>
<dbReference type="InterPro" id="IPR049435">
    <property type="entry name" value="Cas_Cas6_C"/>
</dbReference>
<dbReference type="RefSeq" id="WP_206580663.1">
    <property type="nucleotide sequence ID" value="NZ_JAFJZZ010000001.1"/>
</dbReference>
<evidence type="ECO:0000256" key="1">
    <source>
        <dbReference type="ARBA" id="ARBA00005937"/>
    </source>
</evidence>
<comment type="caution">
    <text evidence="5">The sequence shown here is derived from an EMBL/GenBank/DDBJ whole genome shotgun (WGS) entry which is preliminary data.</text>
</comment>
<dbReference type="GO" id="GO:0003723">
    <property type="term" value="F:RNA binding"/>
    <property type="evidence" value="ECO:0007669"/>
    <property type="project" value="UniProtKB-KW"/>
</dbReference>
<dbReference type="Pfam" id="PF01881">
    <property type="entry name" value="Cas_Cas6_C"/>
    <property type="match status" value="1"/>
</dbReference>
<dbReference type="Proteomes" id="UP000664545">
    <property type="component" value="Unassembled WGS sequence"/>
</dbReference>
<dbReference type="Gene3D" id="3.30.70.1900">
    <property type="match status" value="1"/>
</dbReference>
<evidence type="ECO:0000313" key="5">
    <source>
        <dbReference type="EMBL" id="MBN7771877.1"/>
    </source>
</evidence>
<comment type="similarity">
    <text evidence="1">Belongs to the CRISPR-associated protein Cas6/Cse3/CasE family.</text>
</comment>
<dbReference type="GO" id="GO:0051607">
    <property type="term" value="P:defense response to virus"/>
    <property type="evidence" value="ECO:0007669"/>
    <property type="project" value="UniProtKB-KW"/>
</dbReference>
<feature type="domain" description="CRISPR associated protein Cas6 C-terminal" evidence="4">
    <location>
        <begin position="113"/>
        <end position="225"/>
    </location>
</feature>
<evidence type="ECO:0000313" key="6">
    <source>
        <dbReference type="Proteomes" id="UP000664545"/>
    </source>
</evidence>
<accession>A0A939D6B0</accession>
<dbReference type="AlphaFoldDB" id="A0A939D6B0"/>
<proteinExistence type="inferred from homology"/>
<name>A0A939D6B0_CLOAM</name>
<dbReference type="PANTHER" id="PTHR36984">
    <property type="entry name" value="CRISPR-ASSOCIATED ENDORIBONUCLEASE CAS6 1"/>
    <property type="match status" value="1"/>
</dbReference>
<evidence type="ECO:0000256" key="3">
    <source>
        <dbReference type="ARBA" id="ARBA00023118"/>
    </source>
</evidence>
<reference evidence="5" key="1">
    <citation type="submission" date="2021-02" db="EMBL/GenBank/DDBJ databases">
        <title>Abyssanaerobacter marinus gen.nov., sp., nov, anaerobic bacterium isolated from the Onnuri vent field of Indian Ocean and suggestion of Mogibacteriaceae fam. nov., and proposal of reclassification of ambiguous this family's genus member.</title>
        <authorList>
            <person name="Kim Y.J."/>
            <person name="Yang J.-A."/>
        </authorList>
    </citation>
    <scope>NUCLEOTIDE SEQUENCE</scope>
    <source>
        <strain evidence="5">DSM 2634</strain>
    </source>
</reference>
<dbReference type="EMBL" id="JAFJZZ010000001">
    <property type="protein sequence ID" value="MBN7771877.1"/>
    <property type="molecule type" value="Genomic_DNA"/>
</dbReference>
<dbReference type="InterPro" id="IPR010156">
    <property type="entry name" value="CRISPR-assoc_prot_Cas6"/>
</dbReference>
<evidence type="ECO:0000259" key="4">
    <source>
        <dbReference type="Pfam" id="PF01881"/>
    </source>
</evidence>